<reference evidence="2" key="2">
    <citation type="submission" date="2025-08" db="UniProtKB">
        <authorList>
            <consortium name="RefSeq"/>
        </authorList>
    </citation>
    <scope>IDENTIFICATION</scope>
    <source>
        <tissue evidence="2">Leaf</tissue>
    </source>
</reference>
<dbReference type="Proteomes" id="UP000694864">
    <property type="component" value="Chromosome 15"/>
</dbReference>
<proteinExistence type="predicted"/>
<sequence length="109" mass="12125">MQSILRSLAAQGYIYRGGRSAVSRQSRNFCSSNVAGFNEAGRGRFISAAAAWWNSVSLFDGFVVGSGCYAGYELIRVFKEYMISKRAQEELDIRAQLHNDIVSKVMQVC</sequence>
<name>A0ABM0W5U4_CAMSA</name>
<keyword evidence="1" id="KW-1185">Reference proteome</keyword>
<organism evidence="1 2">
    <name type="scientific">Camelina sativa</name>
    <name type="common">False flax</name>
    <name type="synonym">Myagrum sativum</name>
    <dbReference type="NCBI Taxonomy" id="90675"/>
    <lineage>
        <taxon>Eukaryota</taxon>
        <taxon>Viridiplantae</taxon>
        <taxon>Streptophyta</taxon>
        <taxon>Embryophyta</taxon>
        <taxon>Tracheophyta</taxon>
        <taxon>Spermatophyta</taxon>
        <taxon>Magnoliopsida</taxon>
        <taxon>eudicotyledons</taxon>
        <taxon>Gunneridae</taxon>
        <taxon>Pentapetalae</taxon>
        <taxon>rosids</taxon>
        <taxon>malvids</taxon>
        <taxon>Brassicales</taxon>
        <taxon>Brassicaceae</taxon>
        <taxon>Camelineae</taxon>
        <taxon>Camelina</taxon>
    </lineage>
</organism>
<reference evidence="1" key="1">
    <citation type="journal article" date="2014" name="Nat. Commun.">
        <title>The emerging biofuel crop Camelina sativa retains a highly undifferentiated hexaploid genome structure.</title>
        <authorList>
            <person name="Kagale S."/>
            <person name="Koh C."/>
            <person name="Nixon J."/>
            <person name="Bollina V."/>
            <person name="Clarke W.E."/>
            <person name="Tuteja R."/>
            <person name="Spillane C."/>
            <person name="Robinson S.J."/>
            <person name="Links M.G."/>
            <person name="Clarke C."/>
            <person name="Higgins E.E."/>
            <person name="Huebert T."/>
            <person name="Sharpe A.G."/>
            <person name="Parkin I.A."/>
        </authorList>
    </citation>
    <scope>NUCLEOTIDE SEQUENCE [LARGE SCALE GENOMIC DNA]</scope>
    <source>
        <strain evidence="1">cv. DH55</strain>
    </source>
</reference>
<evidence type="ECO:0000313" key="2">
    <source>
        <dbReference type="RefSeq" id="XP_010466104.1"/>
    </source>
</evidence>
<protein>
    <submittedName>
        <fullName evidence="2">Uncharacterized protein LOC104746347</fullName>
    </submittedName>
</protein>
<dbReference type="RefSeq" id="XP_010466104.1">
    <property type="nucleotide sequence ID" value="XM_010467802.2"/>
</dbReference>
<evidence type="ECO:0000313" key="1">
    <source>
        <dbReference type="Proteomes" id="UP000694864"/>
    </source>
</evidence>
<accession>A0ABM0W5U4</accession>
<dbReference type="GeneID" id="104746347"/>
<gene>
    <name evidence="2" type="primary">LOC104746347</name>
</gene>